<sequence>MHELMWRADSTLKPFKFMETRVSKHKRSVSDPVERKVEKHQASKFYLASHNIKLNKMEQLKDCVEDNNRQPPSTEVEDSLKEEIVALQDQLQDQFVTRNALEKAMRSYSYTPFSYAAMNNKSVPKETKELIKEVAVLELEVVYMERSQRSFGISSPAMKSITRAVDAYHSLPLSMLEKAQNNYSSATSLAEHLGTGFNDYLLETPNSLSEEMIRCISAIYCELADPPMTDHDYPSSPGASFSPSTNELPTQGQGETWSPPSKNFSSFNSSLDNPFHIGDSKEFNGPYSIMAKVQWIHRDSQKLKAMQHKLQHFRSLVSQLEAVNPRNLKYEEKLAFWINVHNALIMHAFLVYGIPKSNTKRMSLVLKAAYNVGGHTINVDMIQSSILGCQLLRPGQWLRQLFFSKTKFKVGDPRKAYSIDLPEPRLHFALCAGSSSDPAVRMYTAKRVFEDLEAAKEEYIQSNIIIHKEKKILLPKIVECYAKELDLCPAGLLDMIEHLLPNSLRKSIQQYQHRKSGKHIEWIPHNVVFRYLLSKELS</sequence>
<reference evidence="4 5" key="1">
    <citation type="journal article" date="2014" name="PLoS ONE">
        <title>Global Analysis of Gene Expression Profiles in Physic Nut (Jatropha curcas L.) Seedlings Exposed to Salt Stress.</title>
        <authorList>
            <person name="Zhang L."/>
            <person name="Zhang C."/>
            <person name="Wu P."/>
            <person name="Chen Y."/>
            <person name="Li M."/>
            <person name="Jiang H."/>
            <person name="Wu G."/>
        </authorList>
    </citation>
    <scope>NUCLEOTIDE SEQUENCE [LARGE SCALE GENOMIC DNA]</scope>
    <source>
        <strain evidence="5">cv. GZQX0401</strain>
        <tissue evidence="4">Young leaves</tissue>
    </source>
</reference>
<dbReference type="Pfam" id="PF04784">
    <property type="entry name" value="DUF547"/>
    <property type="match status" value="1"/>
</dbReference>
<evidence type="ECO:0000313" key="5">
    <source>
        <dbReference type="Proteomes" id="UP000027138"/>
    </source>
</evidence>
<dbReference type="PANTHER" id="PTHR23054">
    <property type="entry name" value="TERNARY COMPLEX FACTOR MIP1, LEUCINE-ZIPPER-RELATED"/>
    <property type="match status" value="1"/>
</dbReference>
<evidence type="ECO:0008006" key="6">
    <source>
        <dbReference type="Google" id="ProtNLM"/>
    </source>
</evidence>
<evidence type="ECO:0000313" key="4">
    <source>
        <dbReference type="EMBL" id="KDP46209.1"/>
    </source>
</evidence>
<evidence type="ECO:0000259" key="3">
    <source>
        <dbReference type="Pfam" id="PF14389"/>
    </source>
</evidence>
<evidence type="ECO:0000256" key="1">
    <source>
        <dbReference type="SAM" id="MobiDB-lite"/>
    </source>
</evidence>
<feature type="region of interest" description="Disordered" evidence="1">
    <location>
        <begin position="231"/>
        <end position="263"/>
    </location>
</feature>
<gene>
    <name evidence="4" type="ORF">JCGZ_10049</name>
</gene>
<dbReference type="EMBL" id="KK914219">
    <property type="protein sequence ID" value="KDP46209.1"/>
    <property type="molecule type" value="Genomic_DNA"/>
</dbReference>
<dbReference type="AlphaFoldDB" id="A0A067LP30"/>
<dbReference type="PANTHER" id="PTHR23054:SF20">
    <property type="entry name" value="DUF547 DOMAIN-CONTAINING PROTEIN"/>
    <property type="match status" value="1"/>
</dbReference>
<accession>A0A067LP30</accession>
<organism evidence="4 5">
    <name type="scientific">Jatropha curcas</name>
    <name type="common">Barbados nut</name>
    <dbReference type="NCBI Taxonomy" id="180498"/>
    <lineage>
        <taxon>Eukaryota</taxon>
        <taxon>Viridiplantae</taxon>
        <taxon>Streptophyta</taxon>
        <taxon>Embryophyta</taxon>
        <taxon>Tracheophyta</taxon>
        <taxon>Spermatophyta</taxon>
        <taxon>Magnoliopsida</taxon>
        <taxon>eudicotyledons</taxon>
        <taxon>Gunneridae</taxon>
        <taxon>Pentapetalae</taxon>
        <taxon>rosids</taxon>
        <taxon>fabids</taxon>
        <taxon>Malpighiales</taxon>
        <taxon>Euphorbiaceae</taxon>
        <taxon>Crotonoideae</taxon>
        <taxon>Jatropheae</taxon>
        <taxon>Jatropha</taxon>
    </lineage>
</organism>
<evidence type="ECO:0000259" key="2">
    <source>
        <dbReference type="Pfam" id="PF04784"/>
    </source>
</evidence>
<dbReference type="Proteomes" id="UP000027138">
    <property type="component" value="Unassembled WGS sequence"/>
</dbReference>
<feature type="compositionally biased region" description="Polar residues" evidence="1">
    <location>
        <begin position="237"/>
        <end position="256"/>
    </location>
</feature>
<protein>
    <recommendedName>
        <fullName evidence="6">DUF547 domain-containing protein</fullName>
    </recommendedName>
</protein>
<dbReference type="OrthoDB" id="418495at2759"/>
<proteinExistence type="predicted"/>
<dbReference type="InterPro" id="IPR025757">
    <property type="entry name" value="MIP1_Leuzipper"/>
</dbReference>
<keyword evidence="5" id="KW-1185">Reference proteome</keyword>
<feature type="domain" description="Ternary complex factor MIP1 leucine-zipper" evidence="3">
    <location>
        <begin position="75"/>
        <end position="147"/>
    </location>
</feature>
<dbReference type="Pfam" id="PF14389">
    <property type="entry name" value="Lzipper-MIP1"/>
    <property type="match status" value="1"/>
</dbReference>
<feature type="domain" description="DUF547" evidence="2">
    <location>
        <begin position="326"/>
        <end position="460"/>
    </location>
</feature>
<dbReference type="InterPro" id="IPR006869">
    <property type="entry name" value="DUF547"/>
</dbReference>
<name>A0A067LP30_JATCU</name>